<evidence type="ECO:0000259" key="2">
    <source>
        <dbReference type="Pfam" id="PF20152"/>
    </source>
</evidence>
<feature type="transmembrane region" description="Helical" evidence="1">
    <location>
        <begin position="130"/>
        <end position="154"/>
    </location>
</feature>
<organism evidence="3 4">
    <name type="scientific">Mycena indigotica</name>
    <dbReference type="NCBI Taxonomy" id="2126181"/>
    <lineage>
        <taxon>Eukaryota</taxon>
        <taxon>Fungi</taxon>
        <taxon>Dikarya</taxon>
        <taxon>Basidiomycota</taxon>
        <taxon>Agaricomycotina</taxon>
        <taxon>Agaricomycetes</taxon>
        <taxon>Agaricomycetidae</taxon>
        <taxon>Agaricales</taxon>
        <taxon>Marasmiineae</taxon>
        <taxon>Mycenaceae</taxon>
        <taxon>Mycena</taxon>
    </lineage>
</organism>
<dbReference type="Proteomes" id="UP000636479">
    <property type="component" value="Unassembled WGS sequence"/>
</dbReference>
<name>A0A8H6SEB4_9AGAR</name>
<dbReference type="PANTHER" id="PTHR40465:SF1">
    <property type="entry name" value="DUF6534 DOMAIN-CONTAINING PROTEIN"/>
    <property type="match status" value="1"/>
</dbReference>
<feature type="transmembrane region" description="Helical" evidence="1">
    <location>
        <begin position="212"/>
        <end position="233"/>
    </location>
</feature>
<gene>
    <name evidence="3" type="ORF">MIND_00970300</name>
</gene>
<keyword evidence="1" id="KW-0812">Transmembrane</keyword>
<dbReference type="AlphaFoldDB" id="A0A8H6SEB4"/>
<dbReference type="OrthoDB" id="2792702at2759"/>
<dbReference type="GeneID" id="59348831"/>
<feature type="transmembrane region" description="Helical" evidence="1">
    <location>
        <begin position="239"/>
        <end position="258"/>
    </location>
</feature>
<feature type="transmembrane region" description="Helical" evidence="1">
    <location>
        <begin position="54"/>
        <end position="75"/>
    </location>
</feature>
<dbReference type="PANTHER" id="PTHR40465">
    <property type="entry name" value="CHROMOSOME 1, WHOLE GENOME SHOTGUN SEQUENCE"/>
    <property type="match status" value="1"/>
</dbReference>
<dbReference type="EMBL" id="JACAZF010000008">
    <property type="protein sequence ID" value="KAF7297368.1"/>
    <property type="molecule type" value="Genomic_DNA"/>
</dbReference>
<dbReference type="InterPro" id="IPR045339">
    <property type="entry name" value="DUF6534"/>
</dbReference>
<keyword evidence="1" id="KW-0472">Membrane</keyword>
<feature type="transmembrane region" description="Helical" evidence="1">
    <location>
        <begin position="174"/>
        <end position="191"/>
    </location>
</feature>
<keyword evidence="1" id="KW-1133">Transmembrane helix</keyword>
<feature type="domain" description="DUF6534" evidence="2">
    <location>
        <begin position="177"/>
        <end position="262"/>
    </location>
</feature>
<reference evidence="3" key="1">
    <citation type="submission" date="2020-05" db="EMBL/GenBank/DDBJ databases">
        <title>Mycena genomes resolve the evolution of fungal bioluminescence.</title>
        <authorList>
            <person name="Tsai I.J."/>
        </authorList>
    </citation>
    <scope>NUCLEOTIDE SEQUENCE</scope>
    <source>
        <strain evidence="3">171206Taipei</strain>
    </source>
</reference>
<feature type="transmembrane region" description="Helical" evidence="1">
    <location>
        <begin position="95"/>
        <end position="118"/>
    </location>
</feature>
<proteinExistence type="predicted"/>
<comment type="caution">
    <text evidence="3">The sequence shown here is derived from an EMBL/GenBank/DDBJ whole genome shotgun (WGS) entry which is preliminary data.</text>
</comment>
<dbReference type="RefSeq" id="XP_037217727.1">
    <property type="nucleotide sequence ID" value="XM_037366315.1"/>
</dbReference>
<sequence>MASPDAIPVGFSLASLMGPGWWGYALNLTMFGASLIQALNYFRAATNDRLIVKLSALAMIVMDIASSALIMSIFWDDLILHYGGLAQYLVTNKQISAECYISGFIAFLAQMYFVHQIYYVKPNGLLPKIALGAIVGLAFIGLTFSMGCATVMLLNPTAPHYSHKLEIVFGGSKGANALCDIIATFMLCKYLSNSKGSIKSTADLLDALTTIFMNRGAAVMIIQVFTFVMFFAFENPQYWLAPHMLLTKLYVNTFFAILNSRVYLREKYLGGSYTVSSFGMSTTANSGGHGTTGPEKASYAYPEPMAFAPNPNGGIAMTREVHVKGDDASSV</sequence>
<evidence type="ECO:0000313" key="3">
    <source>
        <dbReference type="EMBL" id="KAF7297368.1"/>
    </source>
</evidence>
<evidence type="ECO:0000313" key="4">
    <source>
        <dbReference type="Proteomes" id="UP000636479"/>
    </source>
</evidence>
<feature type="transmembrane region" description="Helical" evidence="1">
    <location>
        <begin position="21"/>
        <end position="42"/>
    </location>
</feature>
<evidence type="ECO:0000256" key="1">
    <source>
        <dbReference type="SAM" id="Phobius"/>
    </source>
</evidence>
<accession>A0A8H6SEB4</accession>
<dbReference type="Pfam" id="PF20152">
    <property type="entry name" value="DUF6534"/>
    <property type="match status" value="1"/>
</dbReference>
<keyword evidence="4" id="KW-1185">Reference proteome</keyword>
<protein>
    <submittedName>
        <fullName evidence="3">RNase III domain-containing protein</fullName>
    </submittedName>
</protein>